<dbReference type="SUPFAM" id="SSF89392">
    <property type="entry name" value="Prokaryotic lipoproteins and lipoprotein localization factors"/>
    <property type="match status" value="1"/>
</dbReference>
<dbReference type="InterPro" id="IPR004564">
    <property type="entry name" value="OM_lipoprot_carrier_LolA-like"/>
</dbReference>
<evidence type="ECO:0000313" key="4">
    <source>
        <dbReference type="Proteomes" id="UP000635278"/>
    </source>
</evidence>
<dbReference type="EMBL" id="WOTB01000003">
    <property type="protein sequence ID" value="NHN83690.1"/>
    <property type="molecule type" value="Genomic_DNA"/>
</dbReference>
<evidence type="ECO:0000313" key="3">
    <source>
        <dbReference type="EMBL" id="NHN83690.1"/>
    </source>
</evidence>
<dbReference type="CDD" id="cd16325">
    <property type="entry name" value="LolA"/>
    <property type="match status" value="1"/>
</dbReference>
<dbReference type="Pfam" id="PF03548">
    <property type="entry name" value="LolA"/>
    <property type="match status" value="1"/>
</dbReference>
<dbReference type="InterPro" id="IPR029046">
    <property type="entry name" value="LolA/LolB/LppX"/>
</dbReference>
<sequence length="188" mass="19724">MTSPLTRRSALLAGLALTACAGSGSQLLSGDDQRDVARVEAWLNEQPSLKLLFSQTFPDGGTGSGVMSYVPGNFRLDYTIPHGMTLVAGDGHLVLTNPQNGAVTRMGLSHTPLGLLLAQPVRLSGPVTVTSVRHAPGTLQISLAKTDRMSDGLLTLQFTDSPGELALSGIVLVDDRQHVTTLRIEGPG</sequence>
<proteinExistence type="predicted"/>
<comment type="caution">
    <text evidence="3">The sequence shown here is derived from an EMBL/GenBank/DDBJ whole genome shotgun (WGS) entry which is preliminary data.</text>
</comment>
<gene>
    <name evidence="3" type="ORF">GOB93_03420</name>
</gene>
<evidence type="ECO:0000256" key="2">
    <source>
        <dbReference type="SAM" id="SignalP"/>
    </source>
</evidence>
<name>A0ABX0JP92_9PROT</name>
<dbReference type="RefSeq" id="WP_173582128.1">
    <property type="nucleotide sequence ID" value="NZ_WOTB01000003.1"/>
</dbReference>
<feature type="chain" id="PRO_5047229258" evidence="2">
    <location>
        <begin position="22"/>
        <end position="188"/>
    </location>
</feature>
<protein>
    <submittedName>
        <fullName evidence="3">Outer membrane lipoprotein carrier protein LolA</fullName>
    </submittedName>
</protein>
<dbReference type="Gene3D" id="2.50.20.10">
    <property type="entry name" value="Lipoprotein localisation LolA/LolB/LppX"/>
    <property type="match status" value="1"/>
</dbReference>
<keyword evidence="3" id="KW-0449">Lipoprotein</keyword>
<reference evidence="3 4" key="1">
    <citation type="journal article" date="2020" name="Int. J. Syst. Evol. Microbiol.">
        <title>Novel acetic acid bacteria from cider fermentations: Acetobacter conturbans sp. nov. and Acetobacter fallax sp. nov.</title>
        <authorList>
            <person name="Sombolestani A.S."/>
            <person name="Cleenwerck I."/>
            <person name="Cnockaert M."/>
            <person name="Borremans W."/>
            <person name="Wieme A.D."/>
            <person name="De Vuyst L."/>
            <person name="Vandamme P."/>
        </authorList>
    </citation>
    <scope>NUCLEOTIDE SEQUENCE [LARGE SCALE GENOMIC DNA]</scope>
    <source>
        <strain evidence="3 4">LMG 30640</strain>
    </source>
</reference>
<evidence type="ECO:0000256" key="1">
    <source>
        <dbReference type="ARBA" id="ARBA00022729"/>
    </source>
</evidence>
<accession>A0ABX0JP92</accession>
<feature type="signal peptide" evidence="2">
    <location>
        <begin position="1"/>
        <end position="21"/>
    </location>
</feature>
<dbReference type="Proteomes" id="UP000635278">
    <property type="component" value="Unassembled WGS sequence"/>
</dbReference>
<organism evidence="3 4">
    <name type="scientific">Acetobacter musti</name>
    <dbReference type="NCBI Taxonomy" id="864732"/>
    <lineage>
        <taxon>Bacteria</taxon>
        <taxon>Pseudomonadati</taxon>
        <taxon>Pseudomonadota</taxon>
        <taxon>Alphaproteobacteria</taxon>
        <taxon>Acetobacterales</taxon>
        <taxon>Acetobacteraceae</taxon>
        <taxon>Acetobacter</taxon>
    </lineage>
</organism>
<keyword evidence="4" id="KW-1185">Reference proteome</keyword>
<dbReference type="PROSITE" id="PS51257">
    <property type="entry name" value="PROKAR_LIPOPROTEIN"/>
    <property type="match status" value="1"/>
</dbReference>
<keyword evidence="1 2" id="KW-0732">Signal</keyword>